<dbReference type="GO" id="GO:0043138">
    <property type="term" value="F:3'-5' DNA helicase activity"/>
    <property type="evidence" value="ECO:0007669"/>
    <property type="project" value="UniProtKB-EC"/>
</dbReference>
<dbReference type="NCBIfam" id="TIGR00614">
    <property type="entry name" value="recQ_fam"/>
    <property type="match status" value="1"/>
</dbReference>
<keyword evidence="4" id="KW-0479">Metal-binding</keyword>
<evidence type="ECO:0000256" key="16">
    <source>
        <dbReference type="ARBA" id="ARBA00034808"/>
    </source>
</evidence>
<sequence>MEQVLKKYFGYGAFRPLQKEVIQEVLAGRDCVVLMPTGGGKSLCFQLPSLMMEGTAIVISPLISLMKDQVDALLANGIAADLINSTLKPAEIAAVMEKVQQGALKILYIAPERLGVPGFQEFLQNLKINVIAIDEAHCISQWGHDFRPDYRNLSTLKQYFPTIPIIALTATATQEVREDIVTQLALDNPRLFVSSFNRPNLRYEVLAKKDSFNAIRELLDDYRNKSVIIYCFSRRDTETLVSQLCRHGFKALAYHAGLNAKTRKENQDKFIKDQANIMVATIAFGMGIDKPDVRLVIHHSLPKSIEGYYQETGRAGRDGLPSRCVLFFSYADKFKHEFFLTNMRDEDERRKVQDNLDQMIYYGNLRSCRRRFLLNYFDEKYQTENCNNCDICLKLPDRKAEVFSFKLPPDLSVKLNDNSYDTVLFEKLRELRTQEAQKLHVPPYVVFGDKALVQMATDLPTTSNDFLEVYGVGQQKLAQFGDSFMKVIREHKRFNATKIISAFSSTQEETKTLVLQKMPIDEIAQIRNLTPETILTHIEKLCAEGLPLLAVNYIKPDPERFEKIEAAFKATNETQLTPVRQIVGEDYSYEEIRRARLFLKN</sequence>
<keyword evidence="13" id="KW-0234">DNA repair</keyword>
<evidence type="ECO:0000313" key="23">
    <source>
        <dbReference type="Proteomes" id="UP000176421"/>
    </source>
</evidence>
<feature type="non-terminal residue" evidence="22">
    <location>
        <position position="601"/>
    </location>
</feature>
<evidence type="ECO:0000256" key="18">
    <source>
        <dbReference type="ARBA" id="ARBA00044550"/>
    </source>
</evidence>
<dbReference type="GO" id="GO:0046872">
    <property type="term" value="F:metal ion binding"/>
    <property type="evidence" value="ECO:0007669"/>
    <property type="project" value="UniProtKB-KW"/>
</dbReference>
<keyword evidence="6" id="KW-0227">DNA damage</keyword>
<dbReference type="PANTHER" id="PTHR13710:SF105">
    <property type="entry name" value="ATP-DEPENDENT DNA HELICASE Q1"/>
    <property type="match status" value="1"/>
</dbReference>
<dbReference type="SUPFAM" id="SSF47819">
    <property type="entry name" value="HRDC-like"/>
    <property type="match status" value="1"/>
</dbReference>
<dbReference type="EC" id="5.6.2.4" evidence="16"/>
<comment type="catalytic activity">
    <reaction evidence="15">
        <text>Couples ATP hydrolysis with the unwinding of duplex DNA by translocating in the 3'-5' direction.</text>
        <dbReference type="EC" id="5.6.2.4"/>
    </reaction>
</comment>
<evidence type="ECO:0000256" key="3">
    <source>
        <dbReference type="ARBA" id="ARBA00005446"/>
    </source>
</evidence>
<dbReference type="SUPFAM" id="SSF52540">
    <property type="entry name" value="P-loop containing nucleoside triphosphate hydrolases"/>
    <property type="match status" value="1"/>
</dbReference>
<dbReference type="FunFam" id="3.40.50.300:FF:000296">
    <property type="entry name" value="ATP-dependent DNA helicase RecQ"/>
    <property type="match status" value="1"/>
</dbReference>
<evidence type="ECO:0000259" key="20">
    <source>
        <dbReference type="PROSITE" id="PS51192"/>
    </source>
</evidence>
<evidence type="ECO:0000256" key="9">
    <source>
        <dbReference type="ARBA" id="ARBA00022833"/>
    </source>
</evidence>
<dbReference type="InterPro" id="IPR011545">
    <property type="entry name" value="DEAD/DEAH_box_helicase_dom"/>
</dbReference>
<reference evidence="22 23" key="1">
    <citation type="journal article" date="2016" name="Nat. Commun.">
        <title>Thousands of microbial genomes shed light on interconnected biogeochemical processes in an aquifer system.</title>
        <authorList>
            <person name="Anantharaman K."/>
            <person name="Brown C.T."/>
            <person name="Hug L.A."/>
            <person name="Sharon I."/>
            <person name="Castelle C.J."/>
            <person name="Probst A.J."/>
            <person name="Thomas B.C."/>
            <person name="Singh A."/>
            <person name="Wilkins M.J."/>
            <person name="Karaoz U."/>
            <person name="Brodie E.L."/>
            <person name="Williams K.H."/>
            <person name="Hubbard S.S."/>
            <person name="Banfield J.F."/>
        </authorList>
    </citation>
    <scope>NUCLEOTIDE SEQUENCE [LARGE SCALE GENOMIC DNA]</scope>
</reference>
<dbReference type="PROSITE" id="PS51194">
    <property type="entry name" value="HELICASE_CTER"/>
    <property type="match status" value="1"/>
</dbReference>
<dbReference type="Gene3D" id="1.10.10.1390">
    <property type="entry name" value="ATP-dependent DNA helicase RecQ"/>
    <property type="match status" value="1"/>
</dbReference>
<dbReference type="Pfam" id="PF16124">
    <property type="entry name" value="RecQ_Zn_bind"/>
    <property type="match status" value="1"/>
</dbReference>
<keyword evidence="14" id="KW-0413">Isomerase</keyword>
<dbReference type="FunFam" id="3.40.50.300:FF:000156">
    <property type="entry name" value="ATP-dependent DNA helicase recQ"/>
    <property type="match status" value="1"/>
</dbReference>
<evidence type="ECO:0000256" key="17">
    <source>
        <dbReference type="ARBA" id="ARBA00044535"/>
    </source>
</evidence>
<dbReference type="SMART" id="SM00487">
    <property type="entry name" value="DEXDc"/>
    <property type="match status" value="1"/>
</dbReference>
<evidence type="ECO:0000256" key="4">
    <source>
        <dbReference type="ARBA" id="ARBA00022723"/>
    </source>
</evidence>
<evidence type="ECO:0000256" key="15">
    <source>
        <dbReference type="ARBA" id="ARBA00034617"/>
    </source>
</evidence>
<dbReference type="GO" id="GO:0003677">
    <property type="term" value="F:DNA binding"/>
    <property type="evidence" value="ECO:0007669"/>
    <property type="project" value="UniProtKB-KW"/>
</dbReference>
<dbReference type="Gene3D" id="1.10.150.80">
    <property type="entry name" value="HRDC domain"/>
    <property type="match status" value="1"/>
</dbReference>
<keyword evidence="8" id="KW-0347">Helicase</keyword>
<dbReference type="GO" id="GO:0005737">
    <property type="term" value="C:cytoplasm"/>
    <property type="evidence" value="ECO:0007669"/>
    <property type="project" value="TreeGrafter"/>
</dbReference>
<comment type="cofactor">
    <cofactor evidence="1">
        <name>Mg(2+)</name>
        <dbReference type="ChEBI" id="CHEBI:18420"/>
    </cofactor>
</comment>
<feature type="domain" description="Helicase ATP-binding" evidence="20">
    <location>
        <begin position="22"/>
        <end position="190"/>
    </location>
</feature>
<dbReference type="PROSITE" id="PS51192">
    <property type="entry name" value="HELICASE_ATP_BIND_1"/>
    <property type="match status" value="1"/>
</dbReference>
<dbReference type="GO" id="GO:0043590">
    <property type="term" value="C:bacterial nucleoid"/>
    <property type="evidence" value="ECO:0007669"/>
    <property type="project" value="UniProtKB-ARBA"/>
</dbReference>
<dbReference type="GO" id="GO:0009378">
    <property type="term" value="F:four-way junction helicase activity"/>
    <property type="evidence" value="ECO:0007669"/>
    <property type="project" value="TreeGrafter"/>
</dbReference>
<dbReference type="Pfam" id="PF14493">
    <property type="entry name" value="HTH_40"/>
    <property type="match status" value="1"/>
</dbReference>
<organism evidence="22 23">
    <name type="scientific">Candidatus Staskawiczbacteria bacterium RIFCSPHIGHO2_02_FULL_34_9</name>
    <dbReference type="NCBI Taxonomy" id="1802206"/>
    <lineage>
        <taxon>Bacteria</taxon>
        <taxon>Candidatus Staskawicziibacteriota</taxon>
    </lineage>
</organism>
<dbReference type="PANTHER" id="PTHR13710">
    <property type="entry name" value="DNA HELICASE RECQ FAMILY MEMBER"/>
    <property type="match status" value="1"/>
</dbReference>
<dbReference type="CDD" id="cd17920">
    <property type="entry name" value="DEXHc_RecQ"/>
    <property type="match status" value="1"/>
</dbReference>
<feature type="domain" description="Helicase C-terminal" evidence="21">
    <location>
        <begin position="214"/>
        <end position="364"/>
    </location>
</feature>
<dbReference type="CDD" id="cd18794">
    <property type="entry name" value="SF2_C_RecQ"/>
    <property type="match status" value="1"/>
</dbReference>
<dbReference type="GO" id="GO:0006310">
    <property type="term" value="P:DNA recombination"/>
    <property type="evidence" value="ECO:0007669"/>
    <property type="project" value="UniProtKB-KW"/>
</dbReference>
<keyword evidence="7" id="KW-0378">Hydrolase</keyword>
<dbReference type="STRING" id="1802206.A3D35_03025"/>
<evidence type="ECO:0000256" key="11">
    <source>
        <dbReference type="ARBA" id="ARBA00023125"/>
    </source>
</evidence>
<gene>
    <name evidence="22" type="ORF">A3D35_03025</name>
</gene>
<dbReference type="GO" id="GO:0005524">
    <property type="term" value="F:ATP binding"/>
    <property type="evidence" value="ECO:0007669"/>
    <property type="project" value="UniProtKB-KW"/>
</dbReference>
<dbReference type="InterPro" id="IPR014001">
    <property type="entry name" value="Helicase_ATP-bd"/>
</dbReference>
<dbReference type="Proteomes" id="UP000176421">
    <property type="component" value="Unassembled WGS sequence"/>
</dbReference>
<dbReference type="GO" id="GO:0005694">
    <property type="term" value="C:chromosome"/>
    <property type="evidence" value="ECO:0007669"/>
    <property type="project" value="TreeGrafter"/>
</dbReference>
<keyword evidence="11" id="KW-0238">DNA-binding</keyword>
<evidence type="ECO:0000313" key="22">
    <source>
        <dbReference type="EMBL" id="OGZ69162.1"/>
    </source>
</evidence>
<evidence type="ECO:0000256" key="1">
    <source>
        <dbReference type="ARBA" id="ARBA00001946"/>
    </source>
</evidence>
<evidence type="ECO:0000256" key="10">
    <source>
        <dbReference type="ARBA" id="ARBA00022840"/>
    </source>
</evidence>
<dbReference type="GO" id="GO:0016787">
    <property type="term" value="F:hydrolase activity"/>
    <property type="evidence" value="ECO:0007669"/>
    <property type="project" value="UniProtKB-KW"/>
</dbReference>
<dbReference type="PROSITE" id="PS50967">
    <property type="entry name" value="HRDC"/>
    <property type="match status" value="1"/>
</dbReference>
<evidence type="ECO:0000259" key="21">
    <source>
        <dbReference type="PROSITE" id="PS51194"/>
    </source>
</evidence>
<dbReference type="InterPro" id="IPR032284">
    <property type="entry name" value="RecQ_Zn-bd"/>
</dbReference>
<keyword evidence="9" id="KW-0862">Zinc</keyword>
<evidence type="ECO:0000256" key="13">
    <source>
        <dbReference type="ARBA" id="ARBA00023204"/>
    </source>
</evidence>
<evidence type="ECO:0000256" key="7">
    <source>
        <dbReference type="ARBA" id="ARBA00022801"/>
    </source>
</evidence>
<protein>
    <recommendedName>
        <fullName evidence="17">ATP-dependent DNA helicase RecQ</fullName>
        <ecNumber evidence="16">5.6.2.4</ecNumber>
    </recommendedName>
    <alternativeName>
        <fullName evidence="18">DNA 3'-5' helicase RecQ</fullName>
    </alternativeName>
</protein>
<dbReference type="EMBL" id="MHOS01000014">
    <property type="protein sequence ID" value="OGZ69162.1"/>
    <property type="molecule type" value="Genomic_DNA"/>
</dbReference>
<comment type="similarity">
    <text evidence="3">Belongs to the helicase family. RecQ subfamily.</text>
</comment>
<dbReference type="Pfam" id="PF00570">
    <property type="entry name" value="HRDC"/>
    <property type="match status" value="1"/>
</dbReference>
<dbReference type="Pfam" id="PF00270">
    <property type="entry name" value="DEAD"/>
    <property type="match status" value="1"/>
</dbReference>
<dbReference type="InterPro" id="IPR044876">
    <property type="entry name" value="HRDC_dom_sf"/>
</dbReference>
<keyword evidence="5" id="KW-0547">Nucleotide-binding</keyword>
<keyword evidence="10" id="KW-0067">ATP-binding</keyword>
<dbReference type="SMART" id="SM00490">
    <property type="entry name" value="HELICc"/>
    <property type="match status" value="1"/>
</dbReference>
<dbReference type="Gene3D" id="3.40.50.300">
    <property type="entry name" value="P-loop containing nucleotide triphosphate hydrolases"/>
    <property type="match status" value="2"/>
</dbReference>
<comment type="cofactor">
    <cofactor evidence="2">
        <name>Zn(2+)</name>
        <dbReference type="ChEBI" id="CHEBI:29105"/>
    </cofactor>
</comment>
<comment type="caution">
    <text evidence="22">The sequence shown here is derived from an EMBL/GenBank/DDBJ whole genome shotgun (WGS) entry which is preliminary data.</text>
</comment>
<evidence type="ECO:0000256" key="14">
    <source>
        <dbReference type="ARBA" id="ARBA00023235"/>
    </source>
</evidence>
<dbReference type="InterPro" id="IPR001650">
    <property type="entry name" value="Helicase_C-like"/>
</dbReference>
<accession>A0A1G2I2V9</accession>
<dbReference type="InterPro" id="IPR004589">
    <property type="entry name" value="DNA_helicase_ATP-dep_RecQ"/>
</dbReference>
<name>A0A1G2I2V9_9BACT</name>
<dbReference type="GO" id="GO:0006281">
    <property type="term" value="P:DNA repair"/>
    <property type="evidence" value="ECO:0007669"/>
    <property type="project" value="UniProtKB-KW"/>
</dbReference>
<dbReference type="AlphaFoldDB" id="A0A1G2I2V9"/>
<dbReference type="InterPro" id="IPR010997">
    <property type="entry name" value="HRDC-like_sf"/>
</dbReference>
<evidence type="ECO:0000256" key="6">
    <source>
        <dbReference type="ARBA" id="ARBA00022763"/>
    </source>
</evidence>
<dbReference type="InterPro" id="IPR029491">
    <property type="entry name" value="Helicase_HTH"/>
</dbReference>
<dbReference type="Pfam" id="PF00271">
    <property type="entry name" value="Helicase_C"/>
    <property type="match status" value="1"/>
</dbReference>
<dbReference type="InterPro" id="IPR027417">
    <property type="entry name" value="P-loop_NTPase"/>
</dbReference>
<evidence type="ECO:0000256" key="2">
    <source>
        <dbReference type="ARBA" id="ARBA00001947"/>
    </source>
</evidence>
<evidence type="ECO:0000256" key="12">
    <source>
        <dbReference type="ARBA" id="ARBA00023172"/>
    </source>
</evidence>
<evidence type="ECO:0000256" key="8">
    <source>
        <dbReference type="ARBA" id="ARBA00022806"/>
    </source>
</evidence>
<evidence type="ECO:0000256" key="5">
    <source>
        <dbReference type="ARBA" id="ARBA00022741"/>
    </source>
</evidence>
<feature type="domain" description="HRDC" evidence="19">
    <location>
        <begin position="418"/>
        <end position="498"/>
    </location>
</feature>
<dbReference type="InterPro" id="IPR002121">
    <property type="entry name" value="HRDC_dom"/>
</dbReference>
<proteinExistence type="inferred from homology"/>
<dbReference type="SMART" id="SM00341">
    <property type="entry name" value="HRDC"/>
    <property type="match status" value="1"/>
</dbReference>
<dbReference type="FunFam" id="1.10.150.80:FF:000002">
    <property type="entry name" value="ATP-dependent DNA helicase RecQ"/>
    <property type="match status" value="1"/>
</dbReference>
<evidence type="ECO:0000259" key="19">
    <source>
        <dbReference type="PROSITE" id="PS50967"/>
    </source>
</evidence>
<keyword evidence="12" id="KW-0233">DNA recombination</keyword>